<evidence type="ECO:0000256" key="3">
    <source>
        <dbReference type="ARBA" id="ARBA00023098"/>
    </source>
</evidence>
<dbReference type="Proteomes" id="UP000002745">
    <property type="component" value="Chromosome"/>
</dbReference>
<dbReference type="GO" id="GO:0016042">
    <property type="term" value="P:lipid catabolic process"/>
    <property type="evidence" value="ECO:0007669"/>
    <property type="project" value="UniProtKB-KW"/>
</dbReference>
<dbReference type="Gene3D" id="3.40.50.1820">
    <property type="entry name" value="alpha/beta hydrolase"/>
    <property type="match status" value="1"/>
</dbReference>
<proteinExistence type="predicted"/>
<dbReference type="SUPFAM" id="SSF53474">
    <property type="entry name" value="alpha/beta-Hydrolases"/>
    <property type="match status" value="1"/>
</dbReference>
<dbReference type="RefSeq" id="WP_015828383.1">
    <property type="nucleotide sequence ID" value="NC_012982.1"/>
</dbReference>
<evidence type="ECO:0000313" key="5">
    <source>
        <dbReference type="EMBL" id="ACT60233.1"/>
    </source>
</evidence>
<dbReference type="PANTHER" id="PTHR10272:SF0">
    <property type="entry name" value="PLATELET-ACTIVATING FACTOR ACETYLHYDROLASE"/>
    <property type="match status" value="1"/>
</dbReference>
<name>C6XP53_HIRBI</name>
<feature type="transmembrane region" description="Helical" evidence="4">
    <location>
        <begin position="53"/>
        <end position="72"/>
    </location>
</feature>
<dbReference type="PANTHER" id="PTHR10272">
    <property type="entry name" value="PLATELET-ACTIVATING FACTOR ACETYLHYDROLASE"/>
    <property type="match status" value="1"/>
</dbReference>
<dbReference type="eggNOG" id="COG4188">
    <property type="taxonomic scope" value="Bacteria"/>
</dbReference>
<feature type="transmembrane region" description="Helical" evidence="4">
    <location>
        <begin position="79"/>
        <end position="101"/>
    </location>
</feature>
<keyword evidence="4" id="KW-0472">Membrane</keyword>
<feature type="transmembrane region" description="Helical" evidence="4">
    <location>
        <begin position="29"/>
        <end position="47"/>
    </location>
</feature>
<keyword evidence="6" id="KW-1185">Reference proteome</keyword>
<accession>C6XP53</accession>
<dbReference type="HOGENOM" id="CLU_037010_0_0_5"/>
<gene>
    <name evidence="5" type="ordered locus">Hbal_2558</name>
</gene>
<dbReference type="OrthoDB" id="9814760at2"/>
<evidence type="ECO:0000256" key="2">
    <source>
        <dbReference type="ARBA" id="ARBA00022963"/>
    </source>
</evidence>
<reference evidence="6" key="1">
    <citation type="journal article" date="2011" name="J. Bacteriol.">
        <title>Genome sequences of eight morphologically diverse alphaproteobacteria.</title>
        <authorList>
            <consortium name="US DOE Joint Genome Institute"/>
            <person name="Brown P.J."/>
            <person name="Kysela D.T."/>
            <person name="Buechlein A."/>
            <person name="Hemmerich C."/>
            <person name="Brun Y.V."/>
        </authorList>
    </citation>
    <scope>NUCLEOTIDE SEQUENCE [LARGE SCALE GENOMIC DNA]</scope>
    <source>
        <strain evidence="6">ATCC 49814 / DSM 5838 / IFAM 1418</strain>
    </source>
</reference>
<evidence type="ECO:0000313" key="6">
    <source>
        <dbReference type="Proteomes" id="UP000002745"/>
    </source>
</evidence>
<sequence length="548" mass="61874">MAGSDIAIILSIIGFLGAWLMRPLSFRSCVLLLFACVGVLSCVWGMMEDRWQAKDALFVTVGFVCVALFVLIRNKPRKTGFPFVSGSVFLICSSFGLYQLYLFPISSIPKPTGDYIVGVRDFELDDTSRLGVLGVDSNEERRLLLRVWYPAQDKAGIKRARYFRTKEVDHTAKGIGTLFGKPELLTHLGHVRTNSYENAPVLEGASDLPTILYSHGYLMYAGQHEALMENLVSHGYVVYAIQHSRDSSSTVFPDGDVVEMDMSIFEDASVQTKTEEMIASLSGNTFDERIQGVIGSSAQMFPYDGRFLQSIPVWFKDRLFVHNQLAEGKVPESVRDIVQISNWEKTGQMGMSFGGSVIGAICMVDKRCAAGVNIDGRDFHIQTIANEMPVPFLMIHSDLQKFYASEGVTPPGKGKTENDFSYERLDKIGLKDDFYRMEIQGAHHMGMSDLPLFIRDPLKTEFVGETPVEVIIRGQNDLIRSFFDKYLRDMSNDFPVSQLEPYKDWITEIDLTELREWWLALESDVRIDIENQLKDLRAREAREMGIND</sequence>
<dbReference type="AlphaFoldDB" id="C6XP53"/>
<dbReference type="InterPro" id="IPR029058">
    <property type="entry name" value="AB_hydrolase_fold"/>
</dbReference>
<evidence type="ECO:0000256" key="1">
    <source>
        <dbReference type="ARBA" id="ARBA00022801"/>
    </source>
</evidence>
<keyword evidence="4" id="KW-1133">Transmembrane helix</keyword>
<dbReference type="EMBL" id="CP001678">
    <property type="protein sequence ID" value="ACT60233.1"/>
    <property type="molecule type" value="Genomic_DNA"/>
</dbReference>
<keyword evidence="2" id="KW-0442">Lipid degradation</keyword>
<dbReference type="Pfam" id="PF03403">
    <property type="entry name" value="PAF-AH_p_II"/>
    <property type="match status" value="1"/>
</dbReference>
<evidence type="ECO:0000256" key="4">
    <source>
        <dbReference type="SAM" id="Phobius"/>
    </source>
</evidence>
<dbReference type="STRING" id="582402.Hbal_2558"/>
<dbReference type="GO" id="GO:0003847">
    <property type="term" value="F:1-alkyl-2-acetylglycerophosphocholine esterase activity"/>
    <property type="evidence" value="ECO:0007669"/>
    <property type="project" value="TreeGrafter"/>
</dbReference>
<feature type="transmembrane region" description="Helical" evidence="4">
    <location>
        <begin position="6"/>
        <end position="22"/>
    </location>
</feature>
<keyword evidence="3" id="KW-0443">Lipid metabolism</keyword>
<keyword evidence="4" id="KW-0812">Transmembrane</keyword>
<organism evidence="5 6">
    <name type="scientific">Hirschia baltica (strain ATCC 49814 / DSM 5838 / IFAM 1418)</name>
    <dbReference type="NCBI Taxonomy" id="582402"/>
    <lineage>
        <taxon>Bacteria</taxon>
        <taxon>Pseudomonadati</taxon>
        <taxon>Pseudomonadota</taxon>
        <taxon>Alphaproteobacteria</taxon>
        <taxon>Hyphomonadales</taxon>
        <taxon>Hyphomonadaceae</taxon>
        <taxon>Hirschia</taxon>
    </lineage>
</organism>
<protein>
    <submittedName>
        <fullName evidence="5">Platelet-activating factor acetylhydrolase plasma/intracellular isoform II</fullName>
    </submittedName>
</protein>
<dbReference type="KEGG" id="hba:Hbal_2558"/>
<keyword evidence="1 5" id="KW-0378">Hydrolase</keyword>